<accession>A0A316DDC1</accession>
<dbReference type="EMBL" id="QGGL01000002">
    <property type="protein sequence ID" value="PWK16004.1"/>
    <property type="molecule type" value="Genomic_DNA"/>
</dbReference>
<dbReference type="OrthoDB" id="2382014at2"/>
<dbReference type="Proteomes" id="UP000245634">
    <property type="component" value="Unassembled WGS sequence"/>
</dbReference>
<dbReference type="AlphaFoldDB" id="A0A316DDC1"/>
<protein>
    <submittedName>
        <fullName evidence="3">Uncharacterized protein</fullName>
    </submittedName>
</protein>
<evidence type="ECO:0000313" key="3">
    <source>
        <dbReference type="EMBL" id="PWK16004.1"/>
    </source>
</evidence>
<comment type="caution">
    <text evidence="3">The sequence shown here is derived from an EMBL/GenBank/DDBJ whole genome shotgun (WGS) entry which is preliminary data.</text>
</comment>
<feature type="region of interest" description="Disordered" evidence="1">
    <location>
        <begin position="28"/>
        <end position="66"/>
    </location>
</feature>
<evidence type="ECO:0000256" key="1">
    <source>
        <dbReference type="SAM" id="MobiDB-lite"/>
    </source>
</evidence>
<feature type="chain" id="PRO_5038947653" evidence="2">
    <location>
        <begin position="21"/>
        <end position="204"/>
    </location>
</feature>
<dbReference type="RefSeq" id="WP_109686378.1">
    <property type="nucleotide sequence ID" value="NZ_QGGL01000002.1"/>
</dbReference>
<evidence type="ECO:0000313" key="4">
    <source>
        <dbReference type="Proteomes" id="UP000245634"/>
    </source>
</evidence>
<keyword evidence="4" id="KW-1185">Reference proteome</keyword>
<feature type="compositionally biased region" description="Polar residues" evidence="1">
    <location>
        <begin position="34"/>
        <end position="48"/>
    </location>
</feature>
<name>A0A316DDC1_9BACL</name>
<reference evidence="3 4" key="1">
    <citation type="submission" date="2018-05" db="EMBL/GenBank/DDBJ databases">
        <title>Genomic Encyclopedia of Type Strains, Phase IV (KMG-IV): sequencing the most valuable type-strain genomes for metagenomic binning, comparative biology and taxonomic classification.</title>
        <authorList>
            <person name="Goeker M."/>
        </authorList>
    </citation>
    <scope>NUCLEOTIDE SEQUENCE [LARGE SCALE GENOMIC DNA]</scope>
    <source>
        <strain evidence="3 4">DSM 18773</strain>
    </source>
</reference>
<keyword evidence="2" id="KW-0732">Signal</keyword>
<organism evidence="3 4">
    <name type="scientific">Tumebacillus permanentifrigoris</name>
    <dbReference type="NCBI Taxonomy" id="378543"/>
    <lineage>
        <taxon>Bacteria</taxon>
        <taxon>Bacillati</taxon>
        <taxon>Bacillota</taxon>
        <taxon>Bacilli</taxon>
        <taxon>Bacillales</taxon>
        <taxon>Alicyclobacillaceae</taxon>
        <taxon>Tumebacillus</taxon>
    </lineage>
</organism>
<proteinExistence type="predicted"/>
<gene>
    <name evidence="3" type="ORF">C7459_102250</name>
</gene>
<sequence>MRTIKPLWLTLALLASLSLALVGCSEQTAKPVPNKSTPQTPSNATKLPTESDKPIENPTPTPKSDDEIQAEIKEKLNRMTHPQGYVLPTDAEQHVTGVSTLAQVSEQLRKKGYSIDLARVLTQQFYQEHATSGSAYVTILATDGYPGAYDPRLEAVFARKNKFAWTITQKHPDDVLNGPNVATYEVEVLKDGSYRLNAWKAENL</sequence>
<feature type="signal peptide" evidence="2">
    <location>
        <begin position="1"/>
        <end position="20"/>
    </location>
</feature>
<evidence type="ECO:0000256" key="2">
    <source>
        <dbReference type="SAM" id="SignalP"/>
    </source>
</evidence>
<dbReference type="PROSITE" id="PS51257">
    <property type="entry name" value="PROKAR_LIPOPROTEIN"/>
    <property type="match status" value="1"/>
</dbReference>